<evidence type="ECO:0000256" key="1">
    <source>
        <dbReference type="SAM" id="Phobius"/>
    </source>
</evidence>
<accession>A0A669Q7I3</accession>
<name>A0A669Q7I3_PHACC</name>
<evidence type="ECO:0000313" key="3">
    <source>
        <dbReference type="Proteomes" id="UP000472261"/>
    </source>
</evidence>
<organism evidence="2 3">
    <name type="scientific">Phasianus colchicus</name>
    <name type="common">Common pheasant</name>
    <dbReference type="NCBI Taxonomy" id="9054"/>
    <lineage>
        <taxon>Eukaryota</taxon>
        <taxon>Metazoa</taxon>
        <taxon>Chordata</taxon>
        <taxon>Craniata</taxon>
        <taxon>Vertebrata</taxon>
        <taxon>Euteleostomi</taxon>
        <taxon>Archelosauria</taxon>
        <taxon>Archosauria</taxon>
        <taxon>Dinosauria</taxon>
        <taxon>Saurischia</taxon>
        <taxon>Theropoda</taxon>
        <taxon>Coelurosauria</taxon>
        <taxon>Aves</taxon>
        <taxon>Neognathae</taxon>
        <taxon>Galloanserae</taxon>
        <taxon>Galliformes</taxon>
        <taxon>Phasianidae</taxon>
        <taxon>Phasianinae</taxon>
        <taxon>Phasianus</taxon>
    </lineage>
</organism>
<feature type="transmembrane region" description="Helical" evidence="1">
    <location>
        <begin position="81"/>
        <end position="103"/>
    </location>
</feature>
<dbReference type="Ensembl" id="ENSPCLT00000013538.1">
    <property type="protein sequence ID" value="ENSPCLP00000010036.1"/>
    <property type="gene ID" value="ENSPCLG00000008276.1"/>
</dbReference>
<feature type="transmembrane region" description="Helical" evidence="1">
    <location>
        <begin position="134"/>
        <end position="155"/>
    </location>
</feature>
<protein>
    <submittedName>
        <fullName evidence="2">Uncharacterized protein</fullName>
    </submittedName>
</protein>
<dbReference type="Proteomes" id="UP000472261">
    <property type="component" value="Unplaced"/>
</dbReference>
<reference evidence="2" key="2">
    <citation type="submission" date="2025-09" db="UniProtKB">
        <authorList>
            <consortium name="Ensembl"/>
        </authorList>
    </citation>
    <scope>IDENTIFICATION</scope>
</reference>
<proteinExistence type="predicted"/>
<reference evidence="2" key="1">
    <citation type="submission" date="2025-08" db="UniProtKB">
        <authorList>
            <consortium name="Ensembl"/>
        </authorList>
    </citation>
    <scope>IDENTIFICATION</scope>
</reference>
<evidence type="ECO:0000313" key="2">
    <source>
        <dbReference type="Ensembl" id="ENSPCLP00000010036.1"/>
    </source>
</evidence>
<keyword evidence="3" id="KW-1185">Reference proteome</keyword>
<keyword evidence="1" id="KW-0472">Membrane</keyword>
<sequence>MEPELGGVTSAFGCFSQIVQGGGRRGPACPCPAGPCSGCPACWCPGHITQLGQTEWDRTEPCLCWTLCGPSRCHIPSAHRAFCNPFGIPFLLFLTCLMAASVLQSSGDPLSSIKHYSLWYSVSSSRCSFLPCKWFSLFLLGCCPMAVGAVVVPWGGQPPAGCRGSEAL</sequence>
<keyword evidence="1" id="KW-1133">Transmembrane helix</keyword>
<dbReference type="AlphaFoldDB" id="A0A669Q7I3"/>
<keyword evidence="1" id="KW-0812">Transmembrane</keyword>